<dbReference type="GO" id="GO:0034045">
    <property type="term" value="C:phagophore assembly site membrane"/>
    <property type="evidence" value="ECO:0007669"/>
    <property type="project" value="UniProtKB-SubCell"/>
</dbReference>
<evidence type="ECO:0000256" key="7">
    <source>
        <dbReference type="SAM" id="MobiDB-lite"/>
    </source>
</evidence>
<evidence type="ECO:0000256" key="6">
    <source>
        <dbReference type="RuleBase" id="RU361202"/>
    </source>
</evidence>
<keyword evidence="3 6" id="KW-1017">Isopeptide bond</keyword>
<reference evidence="10" key="1">
    <citation type="submission" date="2020-04" db="EMBL/GenBank/DDBJ databases">
        <title>Analysis of mating type loci in Filobasidium floriforme.</title>
        <authorList>
            <person name="Nowrousian M."/>
        </authorList>
    </citation>
    <scope>NUCLEOTIDE SEQUENCE</scope>
    <source>
        <strain evidence="10">CBS 6242</strain>
    </source>
</reference>
<sequence length="387" mass="41921">MSISSPSPLPDHLRAAQGNASTFRALTWNLKIPVQISLAVGPTVPGGQGMKGDKADGQGYSSDIGARGGVAAGMDKYYMQCPRYTYLPIILPELRDNFVNSVLAPDELESLASPIEDWWFEVDTSHDGEDAHGNGEMCKWYWPLDLIHLLCLINQPRSNSSPTHSQTLRLILHLHPHPNSTDPTKPKVSNSLEACRIRYTSLIKEADYARWGNTRRVTSLRRLDLESGWNSIVEGDYDAQAQFANKTLPLPFGLHTNSDAGSIASNTHSQSGGGGGAGGASIATASNAPDSAYAARAIPFKIYLPYNGPVIQDVIPPLNTEGKANTVKDLLYRILPGLFPTTSNDLYSLAVPYLHGVELPSDAELAWLACCSPGADGWLRIGIRLCE</sequence>
<comment type="subunit">
    <text evidence="6">Conjugated with ATG12.</text>
</comment>
<dbReference type="InterPro" id="IPR007239">
    <property type="entry name" value="Atg5"/>
</dbReference>
<dbReference type="PANTHER" id="PTHR13040:SF2">
    <property type="entry name" value="AUTOPHAGY PROTEIN 5"/>
    <property type="match status" value="1"/>
</dbReference>
<evidence type="ECO:0000256" key="2">
    <source>
        <dbReference type="ARBA" id="ARBA00006910"/>
    </source>
</evidence>
<evidence type="ECO:0000256" key="4">
    <source>
        <dbReference type="ARBA" id="ARBA00022843"/>
    </source>
</evidence>
<comment type="caution">
    <text evidence="10">The sequence shown here is derived from an EMBL/GenBank/DDBJ whole genome shotgun (WGS) entry which is preliminary data.</text>
</comment>
<dbReference type="GO" id="GO:0061908">
    <property type="term" value="C:phagophore"/>
    <property type="evidence" value="ECO:0007669"/>
    <property type="project" value="TreeGrafter"/>
</dbReference>
<dbReference type="Pfam" id="PF20637">
    <property type="entry name" value="ATG5_HBR"/>
    <property type="match status" value="1"/>
</dbReference>
<protein>
    <recommendedName>
        <fullName evidence="6">Autophagy protein 5</fullName>
    </recommendedName>
</protein>
<dbReference type="Proteomes" id="UP000812966">
    <property type="component" value="Unassembled WGS sequence"/>
</dbReference>
<keyword evidence="11" id="KW-1185">Reference proteome</keyword>
<name>A0A8K0JS60_9TREE</name>
<dbReference type="GO" id="GO:0034727">
    <property type="term" value="P:piecemeal microautophagy of the nucleus"/>
    <property type="evidence" value="ECO:0007669"/>
    <property type="project" value="TreeGrafter"/>
</dbReference>
<dbReference type="GO" id="GO:0019776">
    <property type="term" value="F:Atg8-family ligase activity"/>
    <property type="evidence" value="ECO:0007669"/>
    <property type="project" value="TreeGrafter"/>
</dbReference>
<dbReference type="EMBL" id="JABELV010000003">
    <property type="protein sequence ID" value="KAG7575425.1"/>
    <property type="molecule type" value="Genomic_DNA"/>
</dbReference>
<keyword evidence="6" id="KW-0813">Transport</keyword>
<evidence type="ECO:0000256" key="3">
    <source>
        <dbReference type="ARBA" id="ARBA00022499"/>
    </source>
</evidence>
<evidence type="ECO:0000256" key="5">
    <source>
        <dbReference type="ARBA" id="ARBA00023006"/>
    </source>
</evidence>
<comment type="function">
    <text evidence="6">Involved in cytoplasm to vacuole transport (Cvt) and autophagic vesicle formation.</text>
</comment>
<dbReference type="GO" id="GO:0044233">
    <property type="term" value="C:mitochondria-associated endoplasmic reticulum membrane contact site"/>
    <property type="evidence" value="ECO:0007669"/>
    <property type="project" value="TreeGrafter"/>
</dbReference>
<feature type="region of interest" description="Disordered" evidence="7">
    <location>
        <begin position="261"/>
        <end position="280"/>
    </location>
</feature>
<dbReference type="InterPro" id="IPR048940">
    <property type="entry name" value="ATG5_HBR"/>
</dbReference>
<evidence type="ECO:0000256" key="1">
    <source>
        <dbReference type="ARBA" id="ARBA00004623"/>
    </source>
</evidence>
<dbReference type="Gene3D" id="3.10.20.90">
    <property type="entry name" value="Phosphatidylinositol 3-kinase Catalytic Subunit, Chain A, domain 1"/>
    <property type="match status" value="1"/>
</dbReference>
<keyword evidence="6" id="KW-0472">Membrane</keyword>
<keyword evidence="4 6" id="KW-0832">Ubl conjugation</keyword>
<dbReference type="GO" id="GO:0005776">
    <property type="term" value="C:autophagosome"/>
    <property type="evidence" value="ECO:0007669"/>
    <property type="project" value="TreeGrafter"/>
</dbReference>
<evidence type="ECO:0000313" key="10">
    <source>
        <dbReference type="EMBL" id="KAG7575425.1"/>
    </source>
</evidence>
<dbReference type="GO" id="GO:0006995">
    <property type="term" value="P:cellular response to nitrogen starvation"/>
    <property type="evidence" value="ECO:0007669"/>
    <property type="project" value="TreeGrafter"/>
</dbReference>
<evidence type="ECO:0000313" key="11">
    <source>
        <dbReference type="Proteomes" id="UP000812966"/>
    </source>
</evidence>
<dbReference type="Pfam" id="PF04106">
    <property type="entry name" value="ATG5_UblB"/>
    <property type="match status" value="1"/>
</dbReference>
<dbReference type="Gene3D" id="1.10.246.190">
    <property type="entry name" value="Autophagy protein Apg5, helix rich domain"/>
    <property type="match status" value="1"/>
</dbReference>
<accession>A0A8K0JS60</accession>
<gene>
    <name evidence="10" type="ORF">FFLO_00244</name>
</gene>
<dbReference type="Gene3D" id="3.10.20.620">
    <property type="match status" value="1"/>
</dbReference>
<dbReference type="PANTHER" id="PTHR13040">
    <property type="entry name" value="AUTOPHAGY PROTEIN 5"/>
    <property type="match status" value="1"/>
</dbReference>
<feature type="domain" description="Autophagy protein ATG5 UblB" evidence="8">
    <location>
        <begin position="298"/>
        <end position="383"/>
    </location>
</feature>
<dbReference type="GO" id="GO:0034274">
    <property type="term" value="C:Atg12-Atg5-Atg16 complex"/>
    <property type="evidence" value="ECO:0007669"/>
    <property type="project" value="TreeGrafter"/>
</dbReference>
<proteinExistence type="inferred from homology"/>
<dbReference type="AlphaFoldDB" id="A0A8K0JS60"/>
<dbReference type="InterPro" id="IPR042527">
    <property type="entry name" value="Atg5_UblA_dom_sf"/>
</dbReference>
<comment type="subcellular location">
    <subcellularLocation>
        <location evidence="1 6">Preautophagosomal structure membrane</location>
        <topology evidence="1 6">Peripheral membrane protein</topology>
    </subcellularLocation>
</comment>
<organism evidence="10 11">
    <name type="scientific">Filobasidium floriforme</name>
    <dbReference type="NCBI Taxonomy" id="5210"/>
    <lineage>
        <taxon>Eukaryota</taxon>
        <taxon>Fungi</taxon>
        <taxon>Dikarya</taxon>
        <taxon>Basidiomycota</taxon>
        <taxon>Agaricomycotina</taxon>
        <taxon>Tremellomycetes</taxon>
        <taxon>Filobasidiales</taxon>
        <taxon>Filobasidiaceae</taxon>
        <taxon>Filobasidium</taxon>
    </lineage>
</organism>
<comment type="similarity">
    <text evidence="2 6">Belongs to the ATG5 family.</text>
</comment>
<dbReference type="InterPro" id="IPR048318">
    <property type="entry name" value="ATG5_UblB"/>
</dbReference>
<dbReference type="InterPro" id="IPR042526">
    <property type="entry name" value="Atg5_HR"/>
</dbReference>
<evidence type="ECO:0000259" key="8">
    <source>
        <dbReference type="Pfam" id="PF04106"/>
    </source>
</evidence>
<evidence type="ECO:0000259" key="9">
    <source>
        <dbReference type="Pfam" id="PF20637"/>
    </source>
</evidence>
<feature type="domain" description="Autophagy protein ATG5 alpha-helical bundle region" evidence="9">
    <location>
        <begin position="194"/>
        <end position="249"/>
    </location>
</feature>
<dbReference type="GO" id="GO:0000422">
    <property type="term" value="P:autophagy of mitochondrion"/>
    <property type="evidence" value="ECO:0007669"/>
    <property type="project" value="TreeGrafter"/>
</dbReference>
<dbReference type="OrthoDB" id="272162at2759"/>
<keyword evidence="5 6" id="KW-0072">Autophagy</keyword>